<dbReference type="InterPro" id="IPR017441">
    <property type="entry name" value="Protein_kinase_ATP_BS"/>
</dbReference>
<dbReference type="PANTHER" id="PTHR43289:SF6">
    <property type="entry name" value="SERINE_THREONINE-PROTEIN KINASE NEKL-3"/>
    <property type="match status" value="1"/>
</dbReference>
<proteinExistence type="predicted"/>
<evidence type="ECO:0000259" key="9">
    <source>
        <dbReference type="PROSITE" id="PS50011"/>
    </source>
</evidence>
<evidence type="ECO:0000256" key="5">
    <source>
        <dbReference type="ARBA" id="ARBA00022777"/>
    </source>
</evidence>
<dbReference type="InterPro" id="IPR008271">
    <property type="entry name" value="Ser/Thr_kinase_AS"/>
</dbReference>
<reference evidence="10 11" key="1">
    <citation type="submission" date="2019-11" db="EMBL/GenBank/DDBJ databases">
        <authorList>
            <person name="He Y."/>
        </authorList>
    </citation>
    <scope>NUCLEOTIDE SEQUENCE [LARGE SCALE GENOMIC DNA]</scope>
    <source>
        <strain evidence="10 11">SCSIO 58843</strain>
    </source>
</reference>
<evidence type="ECO:0000256" key="2">
    <source>
        <dbReference type="ARBA" id="ARBA00022527"/>
    </source>
</evidence>
<dbReference type="KEGG" id="atq:GH723_00065"/>
<feature type="compositionally biased region" description="Low complexity" evidence="8">
    <location>
        <begin position="369"/>
        <end position="378"/>
    </location>
</feature>
<dbReference type="SMART" id="SM00220">
    <property type="entry name" value="S_TKc"/>
    <property type="match status" value="1"/>
</dbReference>
<evidence type="ECO:0000256" key="6">
    <source>
        <dbReference type="ARBA" id="ARBA00022840"/>
    </source>
</evidence>
<dbReference type="EMBL" id="CP045851">
    <property type="protein sequence ID" value="QGG93632.1"/>
    <property type="molecule type" value="Genomic_DNA"/>
</dbReference>
<evidence type="ECO:0000313" key="11">
    <source>
        <dbReference type="Proteomes" id="UP000334019"/>
    </source>
</evidence>
<dbReference type="GO" id="GO:0005524">
    <property type="term" value="F:ATP binding"/>
    <property type="evidence" value="ECO:0007669"/>
    <property type="project" value="UniProtKB-UniRule"/>
</dbReference>
<dbReference type="Gene3D" id="1.10.510.10">
    <property type="entry name" value="Transferase(Phosphotransferase) domain 1"/>
    <property type="match status" value="1"/>
</dbReference>
<feature type="region of interest" description="Disordered" evidence="8">
    <location>
        <begin position="310"/>
        <end position="381"/>
    </location>
</feature>
<evidence type="ECO:0000256" key="3">
    <source>
        <dbReference type="ARBA" id="ARBA00022679"/>
    </source>
</evidence>
<dbReference type="CDD" id="cd14014">
    <property type="entry name" value="STKc_PknB_like"/>
    <property type="match status" value="1"/>
</dbReference>
<evidence type="ECO:0000256" key="8">
    <source>
        <dbReference type="SAM" id="MobiDB-lite"/>
    </source>
</evidence>
<dbReference type="PROSITE" id="PS00108">
    <property type="entry name" value="PROTEIN_KINASE_ST"/>
    <property type="match status" value="1"/>
</dbReference>
<feature type="compositionally biased region" description="Pro residues" evidence="8">
    <location>
        <begin position="319"/>
        <end position="328"/>
    </location>
</feature>
<keyword evidence="3" id="KW-0808">Transferase</keyword>
<keyword evidence="11" id="KW-1185">Reference proteome</keyword>
<dbReference type="SUPFAM" id="SSF56112">
    <property type="entry name" value="Protein kinase-like (PK-like)"/>
    <property type="match status" value="1"/>
</dbReference>
<dbReference type="PANTHER" id="PTHR43289">
    <property type="entry name" value="MITOGEN-ACTIVATED PROTEIN KINASE KINASE KINASE 20-RELATED"/>
    <property type="match status" value="1"/>
</dbReference>
<dbReference type="GO" id="GO:0004674">
    <property type="term" value="F:protein serine/threonine kinase activity"/>
    <property type="evidence" value="ECO:0007669"/>
    <property type="project" value="UniProtKB-KW"/>
</dbReference>
<dbReference type="RefSeq" id="WP_153757739.1">
    <property type="nucleotide sequence ID" value="NZ_CP045851.1"/>
</dbReference>
<keyword evidence="4 7" id="KW-0547">Nucleotide-binding</keyword>
<dbReference type="AlphaFoldDB" id="A0A5Q2RFQ2"/>
<dbReference type="Pfam" id="PF00069">
    <property type="entry name" value="Pkinase"/>
    <property type="match status" value="1"/>
</dbReference>
<dbReference type="PROSITE" id="PS00107">
    <property type="entry name" value="PROTEIN_KINASE_ATP"/>
    <property type="match status" value="1"/>
</dbReference>
<feature type="binding site" evidence="7">
    <location>
        <position position="41"/>
    </location>
    <ligand>
        <name>ATP</name>
        <dbReference type="ChEBI" id="CHEBI:30616"/>
    </ligand>
</feature>
<sequence length="516" mass="53579">MADAPPPDIPGYDVERELGHGGFADVFLYRQRLPSRLVAVKVLRQTASSPTDRAQFEDEANRMAMLSSHPGIVTIYEVGVSADDRPYISMEYCPHDHFGRIVRAHPLTTSRALEVGIKVAAAVETAHRAGILHRDVKPANVLLTTYGEPALTDFGIAGGIGAEAAAASQGVSIPFAAPEVLNGSTDGDALSDVYSLGATVYALLAGRAPFSTGEQMSEAEAIQRVLHAPLPPTGRADVPPSLERVLAHALARDPANRYDSAAAFGRALQGIEAELGLAQTPLRITEATSAPPPAPDLDDDDSTRFRAVQRVDPDAPARPAVPPVPDRPPSGAAPAAPPWRVEEALPADGGLGDRTIHRGSAARADHDAPAATDDTGADSGRRPWGRIVLLAASGLVVVGGVAALLSAVGGEAEPPGTTTPPDTSPLVVSGVPGRPDDVTITVDDAGGQLVTWSTPGAEDGDTYQVFFTDGPEGLAGESRTTAEPELRIEEEEAVCLTVEAIRGGRVSAASTEVCTP</sequence>
<protein>
    <recommendedName>
        <fullName evidence="1">non-specific serine/threonine protein kinase</fullName>
        <ecNumber evidence="1">2.7.11.1</ecNumber>
    </recommendedName>
</protein>
<gene>
    <name evidence="10" type="ORF">GH723_00065</name>
</gene>
<keyword evidence="2" id="KW-0723">Serine/threonine-protein kinase</keyword>
<evidence type="ECO:0000256" key="4">
    <source>
        <dbReference type="ARBA" id="ARBA00022741"/>
    </source>
</evidence>
<dbReference type="InterPro" id="IPR000719">
    <property type="entry name" value="Prot_kinase_dom"/>
</dbReference>
<keyword evidence="5 10" id="KW-0418">Kinase</keyword>
<organism evidence="10 11">
    <name type="scientific">Actinomarinicola tropica</name>
    <dbReference type="NCBI Taxonomy" id="2789776"/>
    <lineage>
        <taxon>Bacteria</taxon>
        <taxon>Bacillati</taxon>
        <taxon>Actinomycetota</taxon>
        <taxon>Acidimicrobiia</taxon>
        <taxon>Acidimicrobiales</taxon>
        <taxon>Iamiaceae</taxon>
        <taxon>Actinomarinicola</taxon>
    </lineage>
</organism>
<dbReference type="Proteomes" id="UP000334019">
    <property type="component" value="Chromosome"/>
</dbReference>
<evidence type="ECO:0000256" key="1">
    <source>
        <dbReference type="ARBA" id="ARBA00012513"/>
    </source>
</evidence>
<evidence type="ECO:0000256" key="7">
    <source>
        <dbReference type="PROSITE-ProRule" id="PRU10141"/>
    </source>
</evidence>
<dbReference type="EC" id="2.7.11.1" evidence="1"/>
<evidence type="ECO:0000313" key="10">
    <source>
        <dbReference type="EMBL" id="QGG93632.1"/>
    </source>
</evidence>
<dbReference type="PROSITE" id="PS50011">
    <property type="entry name" value="PROTEIN_KINASE_DOM"/>
    <property type="match status" value="1"/>
</dbReference>
<keyword evidence="6 7" id="KW-0067">ATP-binding</keyword>
<name>A0A5Q2RFQ2_9ACTN</name>
<accession>A0A5Q2RFQ2</accession>
<dbReference type="InterPro" id="IPR011009">
    <property type="entry name" value="Kinase-like_dom_sf"/>
</dbReference>
<feature type="domain" description="Protein kinase" evidence="9">
    <location>
        <begin position="12"/>
        <end position="275"/>
    </location>
</feature>